<dbReference type="EMBL" id="JACXVP010000003">
    <property type="protein sequence ID" value="KAG5619128.1"/>
    <property type="molecule type" value="Genomic_DNA"/>
</dbReference>
<comment type="caution">
    <text evidence="1">The sequence shown here is derived from an EMBL/GenBank/DDBJ whole genome shotgun (WGS) entry which is preliminary data.</text>
</comment>
<evidence type="ECO:0000313" key="2">
    <source>
        <dbReference type="Proteomes" id="UP000824120"/>
    </source>
</evidence>
<proteinExistence type="predicted"/>
<organism evidence="1 2">
    <name type="scientific">Solanum commersonii</name>
    <name type="common">Commerson's wild potato</name>
    <name type="synonym">Commerson's nightshade</name>
    <dbReference type="NCBI Taxonomy" id="4109"/>
    <lineage>
        <taxon>Eukaryota</taxon>
        <taxon>Viridiplantae</taxon>
        <taxon>Streptophyta</taxon>
        <taxon>Embryophyta</taxon>
        <taxon>Tracheophyta</taxon>
        <taxon>Spermatophyta</taxon>
        <taxon>Magnoliopsida</taxon>
        <taxon>eudicotyledons</taxon>
        <taxon>Gunneridae</taxon>
        <taxon>Pentapetalae</taxon>
        <taxon>asterids</taxon>
        <taxon>lamiids</taxon>
        <taxon>Solanales</taxon>
        <taxon>Solanaceae</taxon>
        <taxon>Solanoideae</taxon>
        <taxon>Solaneae</taxon>
        <taxon>Solanum</taxon>
    </lineage>
</organism>
<evidence type="ECO:0000313" key="1">
    <source>
        <dbReference type="EMBL" id="KAG5619128.1"/>
    </source>
</evidence>
<protein>
    <submittedName>
        <fullName evidence="1">Uncharacterized protein</fullName>
    </submittedName>
</protein>
<gene>
    <name evidence="1" type="ORF">H5410_018952</name>
</gene>
<reference evidence="1 2" key="1">
    <citation type="submission" date="2020-09" db="EMBL/GenBank/DDBJ databases">
        <title>De no assembly of potato wild relative species, Solanum commersonii.</title>
        <authorList>
            <person name="Cho K."/>
        </authorList>
    </citation>
    <scope>NUCLEOTIDE SEQUENCE [LARGE SCALE GENOMIC DNA]</scope>
    <source>
        <strain evidence="1">LZ3.2</strain>
        <tissue evidence="1">Leaf</tissue>
    </source>
</reference>
<accession>A0A9J6A3Z4</accession>
<sequence>MGDPKFRLLVVGSIKEFFSQSQWPKLIDLMDNESIRNFVSVCFAMADRYLIEQFMGIRQGMILIQITIEGWINQGCGRNTCGFLSKWKRLMSGLMELLFFRLLKACSHAGLVDEAHIYTFLV</sequence>
<name>A0A9J6A3Z4_SOLCO</name>
<dbReference type="AlphaFoldDB" id="A0A9J6A3Z4"/>
<keyword evidence="2" id="KW-1185">Reference proteome</keyword>
<dbReference type="Proteomes" id="UP000824120">
    <property type="component" value="Chromosome 3"/>
</dbReference>